<accession>A0A1R2B5L3</accession>
<evidence type="ECO:0000313" key="4">
    <source>
        <dbReference type="EMBL" id="OMJ72083.1"/>
    </source>
</evidence>
<organism evidence="4 5">
    <name type="scientific">Stentor coeruleus</name>
    <dbReference type="NCBI Taxonomy" id="5963"/>
    <lineage>
        <taxon>Eukaryota</taxon>
        <taxon>Sar</taxon>
        <taxon>Alveolata</taxon>
        <taxon>Ciliophora</taxon>
        <taxon>Postciliodesmatophora</taxon>
        <taxon>Heterotrichea</taxon>
        <taxon>Heterotrichida</taxon>
        <taxon>Stentoridae</taxon>
        <taxon>Stentor</taxon>
    </lineage>
</organism>
<dbReference type="SUPFAM" id="SSF48445">
    <property type="entry name" value="14-3-3 protein"/>
    <property type="match status" value="1"/>
</dbReference>
<feature type="site" description="Interaction with phosphoserine on interacting protein" evidence="2">
    <location>
        <position position="57"/>
    </location>
</feature>
<dbReference type="Gene3D" id="1.20.190.20">
    <property type="entry name" value="14-3-3 domain"/>
    <property type="match status" value="1"/>
</dbReference>
<dbReference type="PRINTS" id="PR00305">
    <property type="entry name" value="1433ZETA"/>
</dbReference>
<gene>
    <name evidence="4" type="ORF">SteCoe_29564</name>
</gene>
<dbReference type="InterPro" id="IPR023410">
    <property type="entry name" value="14-3-3_domain"/>
</dbReference>
<dbReference type="AlphaFoldDB" id="A0A1R2B5L3"/>
<dbReference type="InterPro" id="IPR000308">
    <property type="entry name" value="14-3-3"/>
</dbReference>
<evidence type="ECO:0000259" key="3">
    <source>
        <dbReference type="SMART" id="SM00101"/>
    </source>
</evidence>
<dbReference type="PANTHER" id="PTHR18860">
    <property type="entry name" value="14-3-3 PROTEIN"/>
    <property type="match status" value="1"/>
</dbReference>
<dbReference type="PIRSF" id="PIRSF000868">
    <property type="entry name" value="14-3-3"/>
    <property type="match status" value="1"/>
</dbReference>
<keyword evidence="5" id="KW-1185">Reference proteome</keyword>
<dbReference type="EMBL" id="MPUH01000932">
    <property type="protein sequence ID" value="OMJ72083.1"/>
    <property type="molecule type" value="Genomic_DNA"/>
</dbReference>
<evidence type="ECO:0000313" key="5">
    <source>
        <dbReference type="Proteomes" id="UP000187209"/>
    </source>
</evidence>
<dbReference type="Proteomes" id="UP000187209">
    <property type="component" value="Unassembled WGS sequence"/>
</dbReference>
<comment type="similarity">
    <text evidence="1">Belongs to the 14-3-3 family.</text>
</comment>
<dbReference type="SMART" id="SM00101">
    <property type="entry name" value="14_3_3"/>
    <property type="match status" value="1"/>
</dbReference>
<dbReference type="CDD" id="cd08774">
    <property type="entry name" value="14-3-3"/>
    <property type="match status" value="1"/>
</dbReference>
<comment type="caution">
    <text evidence="4">The sequence shown here is derived from an EMBL/GenBank/DDBJ whole genome shotgun (WGS) entry which is preliminary data.</text>
</comment>
<protein>
    <recommendedName>
        <fullName evidence="3">14-3-3 domain-containing protein</fullName>
    </recommendedName>
</protein>
<name>A0A1R2B5L3_9CILI</name>
<evidence type="ECO:0000256" key="2">
    <source>
        <dbReference type="PIRSR" id="PIRSR000868-1"/>
    </source>
</evidence>
<dbReference type="InterPro" id="IPR036815">
    <property type="entry name" value="14-3-3_dom_sf"/>
</dbReference>
<sequence length="230" mass="26283">MSKEELIYNAKLAEHSERYADMINYMKSLIDETNGVLNNEERTLLSVAYKQAVGERRNAWRILGSYEEKQKSRGSEHLALISEYKKRIESELHNLCLELVKLIDDKLLKGGAADEVEVFFLKMKGDYYRYMAEAGEAEEIQKSFEAYSHASDAAKSLPVNNPVRLGLALNFSVFYYELKKEPTKACELAKTTFDEALPTLEELDERAYKEATSILGLIKDNLTLWTSEDA</sequence>
<reference evidence="4 5" key="1">
    <citation type="submission" date="2016-11" db="EMBL/GenBank/DDBJ databases">
        <title>The macronuclear genome of Stentor coeruleus: a giant cell with tiny introns.</title>
        <authorList>
            <person name="Slabodnick M."/>
            <person name="Ruby J.G."/>
            <person name="Reiff S.B."/>
            <person name="Swart E.C."/>
            <person name="Gosai S."/>
            <person name="Prabakaran S."/>
            <person name="Witkowska E."/>
            <person name="Larue G.E."/>
            <person name="Fisher S."/>
            <person name="Freeman R.M."/>
            <person name="Gunawardena J."/>
            <person name="Chu W."/>
            <person name="Stover N.A."/>
            <person name="Gregory B.D."/>
            <person name="Nowacki M."/>
            <person name="Derisi J."/>
            <person name="Roy S.W."/>
            <person name="Marshall W.F."/>
            <person name="Sood P."/>
        </authorList>
    </citation>
    <scope>NUCLEOTIDE SEQUENCE [LARGE SCALE GENOMIC DNA]</scope>
    <source>
        <strain evidence="4">WM001</strain>
    </source>
</reference>
<evidence type="ECO:0000256" key="1">
    <source>
        <dbReference type="ARBA" id="ARBA00006141"/>
    </source>
</evidence>
<dbReference type="Pfam" id="PF00244">
    <property type="entry name" value="14-3-3"/>
    <property type="match status" value="1"/>
</dbReference>
<dbReference type="OrthoDB" id="303155at2759"/>
<feature type="domain" description="14-3-3" evidence="3">
    <location>
        <begin position="3"/>
        <end position="228"/>
    </location>
</feature>
<proteinExistence type="inferred from homology"/>
<feature type="site" description="Interaction with phosphoserine on interacting protein" evidence="2">
    <location>
        <position position="129"/>
    </location>
</feature>